<evidence type="ECO:0000313" key="1">
    <source>
        <dbReference type="EMBL" id="SEM11365.1"/>
    </source>
</evidence>
<protein>
    <submittedName>
        <fullName evidence="1">Uncharacterized protein</fullName>
    </submittedName>
</protein>
<reference evidence="1 2" key="1">
    <citation type="submission" date="2016-10" db="EMBL/GenBank/DDBJ databases">
        <authorList>
            <person name="de Groot N.N."/>
        </authorList>
    </citation>
    <scope>NUCLEOTIDE SEQUENCE [LARGE SCALE GENOMIC DNA]</scope>
    <source>
        <strain evidence="1 2">DSM 8423</strain>
    </source>
</reference>
<dbReference type="RefSeq" id="WP_093882474.1">
    <property type="nucleotide sequence ID" value="NZ_FOBS01000004.1"/>
</dbReference>
<evidence type="ECO:0000313" key="2">
    <source>
        <dbReference type="Proteomes" id="UP000198744"/>
    </source>
</evidence>
<sequence>MNGAKRIIVEYGDGVRREADFEKLSKQGQVELSVLGLCEAPLPETGKKYALFRWKDGWNEVLAVNEKAKEVLRFYSIERMEDIGRFSLEIEGGNPDLYIVKRNPDQVKEILLVGSENNTQSYVMEEKATIREGGKVEHFYYDKTKPNFKREDASAASESYDAIVNAVEGELKKAGLDASELLAKDEDERAKTYKALSRALSLYGMQSQQDVYGFIQIAIEKLAAGVEDIY</sequence>
<organism evidence="1 2">
    <name type="scientific">Syntrophus gentianae</name>
    <dbReference type="NCBI Taxonomy" id="43775"/>
    <lineage>
        <taxon>Bacteria</taxon>
        <taxon>Pseudomonadati</taxon>
        <taxon>Thermodesulfobacteriota</taxon>
        <taxon>Syntrophia</taxon>
        <taxon>Syntrophales</taxon>
        <taxon>Syntrophaceae</taxon>
        <taxon>Syntrophus</taxon>
    </lineage>
</organism>
<keyword evidence="2" id="KW-1185">Reference proteome</keyword>
<accession>A0A1H7VR96</accession>
<dbReference type="AlphaFoldDB" id="A0A1H7VR96"/>
<name>A0A1H7VR96_9BACT</name>
<dbReference type="STRING" id="43775.SAMN04489760_104119"/>
<gene>
    <name evidence="1" type="ORF">SAMN04489760_104119</name>
</gene>
<dbReference type="Proteomes" id="UP000198744">
    <property type="component" value="Unassembled WGS sequence"/>
</dbReference>
<dbReference type="EMBL" id="FOBS01000004">
    <property type="protein sequence ID" value="SEM11365.1"/>
    <property type="molecule type" value="Genomic_DNA"/>
</dbReference>
<proteinExistence type="predicted"/>